<evidence type="ECO:0000256" key="1">
    <source>
        <dbReference type="ARBA" id="ARBA00004571"/>
    </source>
</evidence>
<gene>
    <name evidence="15" type="ORF">HNP48_004422</name>
</gene>
<dbReference type="PANTHER" id="PTHR32552:SF83">
    <property type="entry name" value="BLR3904 PROTEIN"/>
    <property type="match status" value="1"/>
</dbReference>
<evidence type="ECO:0000259" key="14">
    <source>
        <dbReference type="Pfam" id="PF07715"/>
    </source>
</evidence>
<evidence type="ECO:0000256" key="8">
    <source>
        <dbReference type="ARBA" id="ARBA00023170"/>
    </source>
</evidence>
<comment type="subcellular location">
    <subcellularLocation>
        <location evidence="1 10">Cell outer membrane</location>
        <topology evidence="1 10">Multi-pass membrane protein</topology>
    </subcellularLocation>
</comment>
<dbReference type="GO" id="GO:0038023">
    <property type="term" value="F:signaling receptor activity"/>
    <property type="evidence" value="ECO:0007669"/>
    <property type="project" value="InterPro"/>
</dbReference>
<comment type="similarity">
    <text evidence="2 10 11">Belongs to the TonB-dependent receptor family.</text>
</comment>
<dbReference type="GO" id="GO:0009279">
    <property type="term" value="C:cell outer membrane"/>
    <property type="evidence" value="ECO:0007669"/>
    <property type="project" value="UniProtKB-SubCell"/>
</dbReference>
<feature type="region of interest" description="Disordered" evidence="12">
    <location>
        <begin position="1"/>
        <end position="21"/>
    </location>
</feature>
<dbReference type="EMBL" id="JACHLK010000009">
    <property type="protein sequence ID" value="MBB6561728.1"/>
    <property type="molecule type" value="Genomic_DNA"/>
</dbReference>
<dbReference type="GO" id="GO:0015344">
    <property type="term" value="F:siderophore uptake transmembrane transporter activity"/>
    <property type="evidence" value="ECO:0007669"/>
    <property type="project" value="TreeGrafter"/>
</dbReference>
<dbReference type="Proteomes" id="UP000575083">
    <property type="component" value="Unassembled WGS sequence"/>
</dbReference>
<keyword evidence="4 10" id="KW-1134">Transmembrane beta strand</keyword>
<dbReference type="Pfam" id="PF00593">
    <property type="entry name" value="TonB_dep_Rec_b-barrel"/>
    <property type="match status" value="1"/>
</dbReference>
<keyword evidence="8 15" id="KW-0675">Receptor</keyword>
<organism evidence="15 16">
    <name type="scientific">Acidovorax soli</name>
    <dbReference type="NCBI Taxonomy" id="592050"/>
    <lineage>
        <taxon>Bacteria</taxon>
        <taxon>Pseudomonadati</taxon>
        <taxon>Pseudomonadota</taxon>
        <taxon>Betaproteobacteria</taxon>
        <taxon>Burkholderiales</taxon>
        <taxon>Comamonadaceae</taxon>
        <taxon>Acidovorax</taxon>
    </lineage>
</organism>
<dbReference type="InterPro" id="IPR010105">
    <property type="entry name" value="TonB_sidphr_rcpt"/>
</dbReference>
<evidence type="ECO:0000256" key="12">
    <source>
        <dbReference type="SAM" id="MobiDB-lite"/>
    </source>
</evidence>
<feature type="compositionally biased region" description="Low complexity" evidence="12">
    <location>
        <begin position="10"/>
        <end position="21"/>
    </location>
</feature>
<evidence type="ECO:0000256" key="10">
    <source>
        <dbReference type="PROSITE-ProRule" id="PRU01360"/>
    </source>
</evidence>
<evidence type="ECO:0000259" key="13">
    <source>
        <dbReference type="Pfam" id="PF00593"/>
    </source>
</evidence>
<evidence type="ECO:0000256" key="11">
    <source>
        <dbReference type="RuleBase" id="RU003357"/>
    </source>
</evidence>
<dbReference type="InterPro" id="IPR039426">
    <property type="entry name" value="TonB-dep_rcpt-like"/>
</dbReference>
<evidence type="ECO:0000256" key="4">
    <source>
        <dbReference type="ARBA" id="ARBA00022452"/>
    </source>
</evidence>
<comment type="caution">
    <text evidence="15">The sequence shown here is derived from an EMBL/GenBank/DDBJ whole genome shotgun (WGS) entry which is preliminary data.</text>
</comment>
<dbReference type="InterPro" id="IPR036942">
    <property type="entry name" value="Beta-barrel_TonB_sf"/>
</dbReference>
<dbReference type="PANTHER" id="PTHR32552">
    <property type="entry name" value="FERRICHROME IRON RECEPTOR-RELATED"/>
    <property type="match status" value="1"/>
</dbReference>
<dbReference type="InterPro" id="IPR000531">
    <property type="entry name" value="Beta-barrel_TonB"/>
</dbReference>
<accession>A0A7X0PH02</accession>
<evidence type="ECO:0000256" key="9">
    <source>
        <dbReference type="ARBA" id="ARBA00023237"/>
    </source>
</evidence>
<evidence type="ECO:0000256" key="6">
    <source>
        <dbReference type="ARBA" id="ARBA00023077"/>
    </source>
</evidence>
<dbReference type="PROSITE" id="PS52016">
    <property type="entry name" value="TONB_DEPENDENT_REC_3"/>
    <property type="match status" value="1"/>
</dbReference>
<keyword evidence="9 10" id="KW-0998">Cell outer membrane</keyword>
<feature type="domain" description="TonB-dependent receptor-like beta-barrel" evidence="13">
    <location>
        <begin position="271"/>
        <end position="720"/>
    </location>
</feature>
<dbReference type="Pfam" id="PF07715">
    <property type="entry name" value="Plug"/>
    <property type="match status" value="1"/>
</dbReference>
<dbReference type="RefSeq" id="WP_260420327.1">
    <property type="nucleotide sequence ID" value="NZ_JACHLK010000009.1"/>
</dbReference>
<evidence type="ECO:0000256" key="7">
    <source>
        <dbReference type="ARBA" id="ARBA00023136"/>
    </source>
</evidence>
<sequence length="750" mass="81896">MAKKHHRRAQPVARAAAPVATAHTSDKGLLPLGALMLAASVSSWAQTATPEATMGTVTVKEAAEVQSKDTLQTKKSSIGKSTQDIRDIPQSLTVMTERLMDEAKLDTLKQALHYTSGITFAATENGTDQDIRLRGFPVATVGDLMIDGMKDPSQYERDTFNYDRIEVLRGSASMLFGRGSTGGVVNQVNKKPLLLDQYELEATYGTDNVLRTTADLNKHLGENAAFRLNLMRTKGDNHGAKIDKYGIAPTVSWGVGTRNEFSVGLFHLDTDNVPQANLRYLQGSAPTLINPKNFYGTQSDYLRGKATYGMASWIHRFDNDSELTTQLRAGKFDRSQWGTTAGYGTTGGVATTWANLNGSTILTSAGLSPRADTHEGVYAQTNYTAKANWGGMKHELMAGIDASQEKAFFNVALGQPGTNYNKGNTTVGTPDDGRTTAISPSYRYDQNYSSSSVGAYVQDLVQIAPHWKLLGGLRWDRVSSTPERDLYTNGVITHETTRLRYNSLWSQRVGVLFQPSETASYHFSYSTSFNTSADTYRFTTQQTANTDAEKSRNFELGAKLDWLDGNLSTRAAIFRTEKYNERTTDADFAGTAYLLNGKRHASGLELDVVGRINPQWDIYASYTWIPVATIDKTGSAAANTVGQRVGLTPKHSASVWLGYQATPKLRVAGGVRGVSENRPVAGTTGAASATAYAQGYVAMDLMAQYNFTESVYAKLNINNVANRSYGDQLYPGFVTLGEPRNIRLTVGTRF</sequence>
<dbReference type="AlphaFoldDB" id="A0A7X0PH02"/>
<dbReference type="Gene3D" id="2.170.130.10">
    <property type="entry name" value="TonB-dependent receptor, plug domain"/>
    <property type="match status" value="1"/>
</dbReference>
<evidence type="ECO:0000256" key="2">
    <source>
        <dbReference type="ARBA" id="ARBA00009810"/>
    </source>
</evidence>
<protein>
    <submittedName>
        <fullName evidence="15">Catecholate siderophore receptor</fullName>
    </submittedName>
</protein>
<dbReference type="InterPro" id="IPR012910">
    <property type="entry name" value="Plug_dom"/>
</dbReference>
<dbReference type="InterPro" id="IPR037066">
    <property type="entry name" value="Plug_dom_sf"/>
</dbReference>
<dbReference type="GO" id="GO:0015891">
    <property type="term" value="P:siderophore transport"/>
    <property type="evidence" value="ECO:0007669"/>
    <property type="project" value="InterPro"/>
</dbReference>
<dbReference type="NCBIfam" id="TIGR01783">
    <property type="entry name" value="TonB-siderophor"/>
    <property type="match status" value="1"/>
</dbReference>
<name>A0A7X0PH02_9BURK</name>
<dbReference type="CDD" id="cd01347">
    <property type="entry name" value="ligand_gated_channel"/>
    <property type="match status" value="1"/>
</dbReference>
<evidence type="ECO:0000256" key="5">
    <source>
        <dbReference type="ARBA" id="ARBA00022692"/>
    </source>
</evidence>
<dbReference type="Gene3D" id="2.40.170.20">
    <property type="entry name" value="TonB-dependent receptor, beta-barrel domain"/>
    <property type="match status" value="1"/>
</dbReference>
<keyword evidence="6 11" id="KW-0798">TonB box</keyword>
<evidence type="ECO:0000256" key="3">
    <source>
        <dbReference type="ARBA" id="ARBA00022448"/>
    </source>
</evidence>
<feature type="domain" description="TonB-dependent receptor plug" evidence="14">
    <location>
        <begin position="85"/>
        <end position="184"/>
    </location>
</feature>
<keyword evidence="7 10" id="KW-0472">Membrane</keyword>
<proteinExistence type="inferred from homology"/>
<reference evidence="15 16" key="1">
    <citation type="submission" date="2020-08" db="EMBL/GenBank/DDBJ databases">
        <title>Functional genomics of gut bacteria from endangered species of beetles.</title>
        <authorList>
            <person name="Carlos-Shanley C."/>
        </authorList>
    </citation>
    <scope>NUCLEOTIDE SEQUENCE [LARGE SCALE GENOMIC DNA]</scope>
    <source>
        <strain evidence="15 16">S00198</strain>
    </source>
</reference>
<dbReference type="SUPFAM" id="SSF56935">
    <property type="entry name" value="Porins"/>
    <property type="match status" value="1"/>
</dbReference>
<keyword evidence="16" id="KW-1185">Reference proteome</keyword>
<keyword evidence="5 10" id="KW-0812">Transmembrane</keyword>
<evidence type="ECO:0000313" key="15">
    <source>
        <dbReference type="EMBL" id="MBB6561728.1"/>
    </source>
</evidence>
<keyword evidence="3 10" id="KW-0813">Transport</keyword>
<evidence type="ECO:0000313" key="16">
    <source>
        <dbReference type="Proteomes" id="UP000575083"/>
    </source>
</evidence>